<protein>
    <submittedName>
        <fullName evidence="5">1-acyl-sn-glycerol-3-phosphate acyltransferase</fullName>
    </submittedName>
</protein>
<dbReference type="PANTHER" id="PTHR10434">
    <property type="entry name" value="1-ACYL-SN-GLYCEROL-3-PHOSPHATE ACYLTRANSFERASE"/>
    <property type="match status" value="1"/>
</dbReference>
<dbReference type="Proteomes" id="UP000198281">
    <property type="component" value="Unassembled WGS sequence"/>
</dbReference>
<evidence type="ECO:0000256" key="1">
    <source>
        <dbReference type="ARBA" id="ARBA00005189"/>
    </source>
</evidence>
<name>A0A239CF95_9SPHN</name>
<dbReference type="PANTHER" id="PTHR10434:SF40">
    <property type="entry name" value="1-ACYL-SN-GLYCEROL-3-PHOSPHATE ACYLTRANSFERASE"/>
    <property type="match status" value="1"/>
</dbReference>
<dbReference type="GO" id="GO:0003841">
    <property type="term" value="F:1-acylglycerol-3-phosphate O-acyltransferase activity"/>
    <property type="evidence" value="ECO:0007669"/>
    <property type="project" value="TreeGrafter"/>
</dbReference>
<keyword evidence="3 5" id="KW-0012">Acyltransferase</keyword>
<evidence type="ECO:0000259" key="4">
    <source>
        <dbReference type="SMART" id="SM00563"/>
    </source>
</evidence>
<dbReference type="RefSeq" id="WP_089218300.1">
    <property type="nucleotide sequence ID" value="NZ_FZOS01000002.1"/>
</dbReference>
<dbReference type="GO" id="GO:0006654">
    <property type="term" value="P:phosphatidic acid biosynthetic process"/>
    <property type="evidence" value="ECO:0007669"/>
    <property type="project" value="TreeGrafter"/>
</dbReference>
<dbReference type="AlphaFoldDB" id="A0A239CF95"/>
<evidence type="ECO:0000313" key="6">
    <source>
        <dbReference type="Proteomes" id="UP000198281"/>
    </source>
</evidence>
<dbReference type="SMART" id="SM00563">
    <property type="entry name" value="PlsC"/>
    <property type="match status" value="1"/>
</dbReference>
<reference evidence="6" key="1">
    <citation type="submission" date="2017-06" db="EMBL/GenBank/DDBJ databases">
        <authorList>
            <person name="Varghese N."/>
            <person name="Submissions S."/>
        </authorList>
    </citation>
    <scope>NUCLEOTIDE SEQUENCE [LARGE SCALE GENOMIC DNA]</scope>
    <source>
        <strain evidence="6">LNB2</strain>
    </source>
</reference>
<organism evidence="5 6">
    <name type="scientific">Edaphosphingomonas laterariae</name>
    <dbReference type="NCBI Taxonomy" id="861865"/>
    <lineage>
        <taxon>Bacteria</taxon>
        <taxon>Pseudomonadati</taxon>
        <taxon>Pseudomonadota</taxon>
        <taxon>Alphaproteobacteria</taxon>
        <taxon>Sphingomonadales</taxon>
        <taxon>Rhizorhabdaceae</taxon>
        <taxon>Edaphosphingomonas</taxon>
    </lineage>
</organism>
<evidence type="ECO:0000256" key="2">
    <source>
        <dbReference type="ARBA" id="ARBA00022679"/>
    </source>
</evidence>
<keyword evidence="6" id="KW-1185">Reference proteome</keyword>
<dbReference type="CDD" id="cd07989">
    <property type="entry name" value="LPLAT_AGPAT-like"/>
    <property type="match status" value="1"/>
</dbReference>
<sequence length="236" mass="25549">MALLRSVVFAIIFYLGTIVAVLSAFPVALAGPHALRAHAVNWARFHGWCCRVLLGIHTRVEGVIPQGTVIVASKHQSMYETIELLRLLDQPAVVLKQELADIPGWGKVARNYGVIPVDREGSASALRTMLRAARAAIAEGRGVLIFPEGTRVTPGEQPPLRAGFAGLYKALNLPVVAVALDSGRLCPRGRFVKRAGTIIFRFSDTLPPRLPREEIEAAVHQRINVLDSLNPADCAG</sequence>
<dbReference type="OrthoDB" id="5290997at2"/>
<evidence type="ECO:0000313" key="5">
    <source>
        <dbReference type="EMBL" id="SNS18338.1"/>
    </source>
</evidence>
<dbReference type="InterPro" id="IPR002123">
    <property type="entry name" value="Plipid/glycerol_acylTrfase"/>
</dbReference>
<comment type="pathway">
    <text evidence="1">Lipid metabolism.</text>
</comment>
<proteinExistence type="predicted"/>
<accession>A0A239CF95</accession>
<keyword evidence="2 5" id="KW-0808">Transferase</keyword>
<dbReference type="SUPFAM" id="SSF69593">
    <property type="entry name" value="Glycerol-3-phosphate (1)-acyltransferase"/>
    <property type="match status" value="1"/>
</dbReference>
<gene>
    <name evidence="5" type="ORF">SAMN06295912_102154</name>
</gene>
<dbReference type="EMBL" id="FZOS01000002">
    <property type="protein sequence ID" value="SNS18338.1"/>
    <property type="molecule type" value="Genomic_DNA"/>
</dbReference>
<evidence type="ECO:0000256" key="3">
    <source>
        <dbReference type="ARBA" id="ARBA00023315"/>
    </source>
</evidence>
<dbReference type="Pfam" id="PF01553">
    <property type="entry name" value="Acyltransferase"/>
    <property type="match status" value="1"/>
</dbReference>
<feature type="domain" description="Phospholipid/glycerol acyltransferase" evidence="4">
    <location>
        <begin position="69"/>
        <end position="183"/>
    </location>
</feature>